<dbReference type="PROSITE" id="PS50932">
    <property type="entry name" value="HTH_LACI_2"/>
    <property type="match status" value="1"/>
</dbReference>
<evidence type="ECO:0000313" key="7">
    <source>
        <dbReference type="Proteomes" id="UP001224781"/>
    </source>
</evidence>
<name>A0ABU0UHV3_9HYPH</name>
<dbReference type="Gene3D" id="1.10.260.40">
    <property type="entry name" value="lambda repressor-like DNA-binding domains"/>
    <property type="match status" value="1"/>
</dbReference>
<keyword evidence="2 6" id="KW-0238">DNA-binding</keyword>
<keyword evidence="1" id="KW-0805">Transcription regulation</keyword>
<dbReference type="SUPFAM" id="SSF47413">
    <property type="entry name" value="lambda repressor-like DNA-binding domains"/>
    <property type="match status" value="1"/>
</dbReference>
<dbReference type="PANTHER" id="PTHR30146:SF138">
    <property type="entry name" value="TRANSCRIPTIONAL REGULATORY PROTEIN"/>
    <property type="match status" value="1"/>
</dbReference>
<dbReference type="InterPro" id="IPR001761">
    <property type="entry name" value="Peripla_BP/Lac1_sug-bd_dom"/>
</dbReference>
<organism evidence="6 7">
    <name type="scientific">Agrobacterium larrymoorei</name>
    <dbReference type="NCBI Taxonomy" id="160699"/>
    <lineage>
        <taxon>Bacteria</taxon>
        <taxon>Pseudomonadati</taxon>
        <taxon>Pseudomonadota</taxon>
        <taxon>Alphaproteobacteria</taxon>
        <taxon>Hyphomicrobiales</taxon>
        <taxon>Rhizobiaceae</taxon>
        <taxon>Rhizobium/Agrobacterium group</taxon>
        <taxon>Agrobacterium</taxon>
    </lineage>
</organism>
<dbReference type="CDD" id="cd01392">
    <property type="entry name" value="HTH_LacI"/>
    <property type="match status" value="1"/>
</dbReference>
<evidence type="ECO:0000256" key="3">
    <source>
        <dbReference type="ARBA" id="ARBA00023163"/>
    </source>
</evidence>
<sequence>MVRTPANIRDVAARAGCSIATVSRVATGNGPVSVAMQKKVVDAALTLGFPLAPPSAARRPVLGVLLPSLTNPVFAGALAGIEHCARTNDLSIIIGQSNYRADEEMAVIAALIAERPMGLIMTVCDPATSDVFATVARQGIPAATVYNEGVPDGFGSVSVDNRAAMRELTEKLLNLGHRSILFVGGRFASSDRAINRYRGYCDAMKAAGCQPFAALEVDFIDATEDVDLTTALDKRHPTAIVVSNDLLALTVIASLRRSGLRVPQDVSVTGFDGIDLARHISPRLTTIVQPSRTMGVLAASMVLDIAAGRRHPAHIRANFTFACGETIEEAKPHPRTQSSSSSTNQEPHSHEN</sequence>
<accession>A0ABU0UHV3</accession>
<dbReference type="SUPFAM" id="SSF53822">
    <property type="entry name" value="Periplasmic binding protein-like I"/>
    <property type="match status" value="1"/>
</dbReference>
<dbReference type="EMBL" id="JAUTBL010000001">
    <property type="protein sequence ID" value="MDQ1184463.1"/>
    <property type="molecule type" value="Genomic_DNA"/>
</dbReference>
<proteinExistence type="predicted"/>
<evidence type="ECO:0000256" key="2">
    <source>
        <dbReference type="ARBA" id="ARBA00023125"/>
    </source>
</evidence>
<feature type="region of interest" description="Disordered" evidence="4">
    <location>
        <begin position="329"/>
        <end position="352"/>
    </location>
</feature>
<dbReference type="RefSeq" id="WP_306929904.1">
    <property type="nucleotide sequence ID" value="NZ_JAUTBL010000001.1"/>
</dbReference>
<protein>
    <submittedName>
        <fullName evidence="6">DNA-binding LacI/PurR family transcriptional regulator</fullName>
    </submittedName>
</protein>
<dbReference type="Proteomes" id="UP001224781">
    <property type="component" value="Unassembled WGS sequence"/>
</dbReference>
<comment type="caution">
    <text evidence="6">The sequence shown here is derived from an EMBL/GenBank/DDBJ whole genome shotgun (WGS) entry which is preliminary data.</text>
</comment>
<keyword evidence="3" id="KW-0804">Transcription</keyword>
<dbReference type="InterPro" id="IPR028082">
    <property type="entry name" value="Peripla_BP_I"/>
</dbReference>
<dbReference type="Pfam" id="PF00532">
    <property type="entry name" value="Peripla_BP_1"/>
    <property type="match status" value="1"/>
</dbReference>
<dbReference type="GO" id="GO:0003677">
    <property type="term" value="F:DNA binding"/>
    <property type="evidence" value="ECO:0007669"/>
    <property type="project" value="UniProtKB-KW"/>
</dbReference>
<dbReference type="InterPro" id="IPR010982">
    <property type="entry name" value="Lambda_DNA-bd_dom_sf"/>
</dbReference>
<evidence type="ECO:0000256" key="4">
    <source>
        <dbReference type="SAM" id="MobiDB-lite"/>
    </source>
</evidence>
<dbReference type="Gene3D" id="3.40.50.2300">
    <property type="match status" value="2"/>
</dbReference>
<dbReference type="InterPro" id="IPR000843">
    <property type="entry name" value="HTH_LacI"/>
</dbReference>
<keyword evidence="7" id="KW-1185">Reference proteome</keyword>
<evidence type="ECO:0000259" key="5">
    <source>
        <dbReference type="PROSITE" id="PS50932"/>
    </source>
</evidence>
<dbReference type="SMART" id="SM00354">
    <property type="entry name" value="HTH_LACI"/>
    <property type="match status" value="1"/>
</dbReference>
<evidence type="ECO:0000313" key="6">
    <source>
        <dbReference type="EMBL" id="MDQ1184463.1"/>
    </source>
</evidence>
<evidence type="ECO:0000256" key="1">
    <source>
        <dbReference type="ARBA" id="ARBA00023015"/>
    </source>
</evidence>
<dbReference type="Pfam" id="PF00356">
    <property type="entry name" value="LacI"/>
    <property type="match status" value="1"/>
</dbReference>
<gene>
    <name evidence="6" type="ORF">QE408_001585</name>
</gene>
<feature type="compositionally biased region" description="Polar residues" evidence="4">
    <location>
        <begin position="335"/>
        <end position="346"/>
    </location>
</feature>
<feature type="domain" description="HTH lacI-type" evidence="5">
    <location>
        <begin position="6"/>
        <end position="63"/>
    </location>
</feature>
<dbReference type="PANTHER" id="PTHR30146">
    <property type="entry name" value="LACI-RELATED TRANSCRIPTIONAL REPRESSOR"/>
    <property type="match status" value="1"/>
</dbReference>
<reference evidence="6 7" key="1">
    <citation type="submission" date="2023-07" db="EMBL/GenBank/DDBJ databases">
        <title>Functional and genomic diversity of the sorghum phyllosphere microbiome.</title>
        <authorList>
            <person name="Shade A."/>
        </authorList>
    </citation>
    <scope>NUCLEOTIDE SEQUENCE [LARGE SCALE GENOMIC DNA]</scope>
    <source>
        <strain evidence="6 7">SORGH_AS_1126</strain>
    </source>
</reference>